<feature type="transmembrane region" description="Helical" evidence="7">
    <location>
        <begin position="498"/>
        <end position="518"/>
    </location>
</feature>
<dbReference type="Pfam" id="PF03600">
    <property type="entry name" value="CitMHS"/>
    <property type="match status" value="1"/>
</dbReference>
<keyword evidence="3 7" id="KW-0812">Transmembrane</keyword>
<feature type="transmembrane region" description="Helical" evidence="7">
    <location>
        <begin position="375"/>
        <end position="396"/>
    </location>
</feature>
<feature type="transmembrane region" description="Helical" evidence="7">
    <location>
        <begin position="95"/>
        <end position="124"/>
    </location>
</feature>
<evidence type="ECO:0000256" key="7">
    <source>
        <dbReference type="SAM" id="Phobius"/>
    </source>
</evidence>
<feature type="transmembrane region" description="Helical" evidence="7">
    <location>
        <begin position="56"/>
        <end position="83"/>
    </location>
</feature>
<feature type="transmembrane region" description="Helical" evidence="7">
    <location>
        <begin position="459"/>
        <end position="478"/>
    </location>
</feature>
<dbReference type="InterPro" id="IPR004680">
    <property type="entry name" value="Cit_transptr-like_dom"/>
</dbReference>
<keyword evidence="10" id="KW-1185">Reference proteome</keyword>
<feature type="domain" description="Citrate transporter-like" evidence="8">
    <location>
        <begin position="17"/>
        <end position="466"/>
    </location>
</feature>
<dbReference type="InterPro" id="IPR051679">
    <property type="entry name" value="DASS-Related_Transporters"/>
</dbReference>
<reference evidence="9" key="1">
    <citation type="submission" date="2022-06" db="EMBL/GenBank/DDBJ databases">
        <title>Ornithinimicrobium JY.X270.</title>
        <authorList>
            <person name="Huang Y."/>
        </authorList>
    </citation>
    <scope>NUCLEOTIDE SEQUENCE</scope>
    <source>
        <strain evidence="9">JY.X270</strain>
    </source>
</reference>
<evidence type="ECO:0000313" key="10">
    <source>
        <dbReference type="Proteomes" id="UP001056535"/>
    </source>
</evidence>
<dbReference type="PANTHER" id="PTHR43652">
    <property type="entry name" value="BASIC AMINO ACID ANTIPORTER YFCC-RELATED"/>
    <property type="match status" value="1"/>
</dbReference>
<dbReference type="Gene3D" id="3.30.70.1450">
    <property type="entry name" value="Regulator of K+ conductance, C-terminal domain"/>
    <property type="match status" value="1"/>
</dbReference>
<feature type="transmembrane region" description="Helical" evidence="7">
    <location>
        <begin position="136"/>
        <end position="160"/>
    </location>
</feature>
<keyword evidence="2" id="KW-0813">Transport</keyword>
<evidence type="ECO:0000313" key="9">
    <source>
        <dbReference type="EMBL" id="USQ77848.1"/>
    </source>
</evidence>
<evidence type="ECO:0000256" key="2">
    <source>
        <dbReference type="ARBA" id="ARBA00022448"/>
    </source>
</evidence>
<evidence type="ECO:0000256" key="3">
    <source>
        <dbReference type="ARBA" id="ARBA00022692"/>
    </source>
</evidence>
<sequence length="520" mass="53426">MTDSVITLLVLAVTVGLFIWDQLPVSVVALLVPLLLWSGGVLELDDALAGFGDPTILFIAGLFVVSTALEATGVTAWVGNLAIRVAGESPSRLMVTVLLLVALVTALLTPNGSIAALTPVVVALAVRAGRSPSQLLLPAAFSAHAGSLLMLTGTPVTVVIADYLESVTGNRLGLFAIALAGVPLVLTTILLVVLLGSRLVPERAPRTALRDFGSHGETLGVHYALAGESGPLMGRDGGVGEFMIPPRSPVIGSEVYRGMITESGELVVAAVHRKGHDVQERIRLAAGDSLLLQGSWQALEEAARTPDLLAVDDPTAVRRQAVPFGPGATKAVIVLVGMVILLATGVVPAAVAGIVAGIAMIVLRVIAVDTAYHGISWTTLILVGGMMSLATAMVSSGAAQTLAESLVALTGPGGPYALLAGLFIMTALMGQLISNMATALIVIPIGFSAATEMGISSAPVLLAVAVFSAGALLTPVATPANLVVMEAAGYRFSDYWRLGLPLLLVYGLVGTFLVPVFWPF</sequence>
<gene>
    <name evidence="9" type="ORF">NF557_08150</name>
</gene>
<name>A0ABY4YM28_9MICO</name>
<evidence type="ECO:0000256" key="6">
    <source>
        <dbReference type="ARBA" id="ARBA00023136"/>
    </source>
</evidence>
<evidence type="ECO:0000256" key="4">
    <source>
        <dbReference type="ARBA" id="ARBA00022737"/>
    </source>
</evidence>
<feature type="transmembrane region" description="Helical" evidence="7">
    <location>
        <begin position="416"/>
        <end position="447"/>
    </location>
</feature>
<keyword evidence="6 7" id="KW-0472">Membrane</keyword>
<proteinExistence type="predicted"/>
<keyword evidence="4" id="KW-0677">Repeat</keyword>
<dbReference type="SUPFAM" id="SSF116726">
    <property type="entry name" value="TrkA C-terminal domain-like"/>
    <property type="match status" value="1"/>
</dbReference>
<feature type="transmembrane region" description="Helical" evidence="7">
    <location>
        <begin position="172"/>
        <end position="195"/>
    </location>
</feature>
<dbReference type="RefSeq" id="WP_252623575.1">
    <property type="nucleotide sequence ID" value="NZ_CP099490.1"/>
</dbReference>
<comment type="subcellular location">
    <subcellularLocation>
        <location evidence="1">Membrane</location>
        <topology evidence="1">Multi-pass membrane protein</topology>
    </subcellularLocation>
</comment>
<keyword evidence="5 7" id="KW-1133">Transmembrane helix</keyword>
<dbReference type="PANTHER" id="PTHR43652:SF2">
    <property type="entry name" value="BASIC AMINO ACID ANTIPORTER YFCC-RELATED"/>
    <property type="match status" value="1"/>
</dbReference>
<evidence type="ECO:0000259" key="8">
    <source>
        <dbReference type="Pfam" id="PF03600"/>
    </source>
</evidence>
<accession>A0ABY4YM28</accession>
<organism evidence="9 10">
    <name type="scientific">Ornithinimicrobium cryptoxanthini</name>
    <dbReference type="NCBI Taxonomy" id="2934161"/>
    <lineage>
        <taxon>Bacteria</taxon>
        <taxon>Bacillati</taxon>
        <taxon>Actinomycetota</taxon>
        <taxon>Actinomycetes</taxon>
        <taxon>Micrococcales</taxon>
        <taxon>Ornithinimicrobiaceae</taxon>
        <taxon>Ornithinimicrobium</taxon>
    </lineage>
</organism>
<feature type="transmembrane region" description="Helical" evidence="7">
    <location>
        <begin position="7"/>
        <end position="36"/>
    </location>
</feature>
<dbReference type="InterPro" id="IPR036721">
    <property type="entry name" value="RCK_C_sf"/>
</dbReference>
<evidence type="ECO:0000256" key="1">
    <source>
        <dbReference type="ARBA" id="ARBA00004141"/>
    </source>
</evidence>
<dbReference type="EMBL" id="CP099490">
    <property type="protein sequence ID" value="USQ77848.1"/>
    <property type="molecule type" value="Genomic_DNA"/>
</dbReference>
<protein>
    <submittedName>
        <fullName evidence="9">SLC13 family permease</fullName>
    </submittedName>
</protein>
<dbReference type="Proteomes" id="UP001056535">
    <property type="component" value="Chromosome"/>
</dbReference>
<evidence type="ECO:0000256" key="5">
    <source>
        <dbReference type="ARBA" id="ARBA00022989"/>
    </source>
</evidence>
<feature type="transmembrane region" description="Helical" evidence="7">
    <location>
        <begin position="332"/>
        <end position="363"/>
    </location>
</feature>